<feature type="domain" description="DUF753" evidence="1">
    <location>
        <begin position="110"/>
        <end position="176"/>
    </location>
</feature>
<dbReference type="EnsemblMetazoa" id="ACOM027536-RA">
    <property type="protein sequence ID" value="ACOM027536-PA.1"/>
    <property type="gene ID" value="ACOM027536"/>
</dbReference>
<feature type="domain" description="DUF753" evidence="1">
    <location>
        <begin position="182"/>
        <end position="253"/>
    </location>
</feature>
<feature type="domain" description="DUF753" evidence="1">
    <location>
        <begin position="468"/>
        <end position="546"/>
    </location>
</feature>
<dbReference type="AlphaFoldDB" id="A0A8W7P8R8"/>
<dbReference type="VEuPathDB" id="VectorBase:ACON2_036147"/>
<name>A0A8W7P8R8_ANOCL</name>
<feature type="domain" description="DUF753" evidence="1">
    <location>
        <begin position="266"/>
        <end position="337"/>
    </location>
</feature>
<dbReference type="Pfam" id="PF05444">
    <property type="entry name" value="DUF753"/>
    <property type="match status" value="7"/>
</dbReference>
<protein>
    <recommendedName>
        <fullName evidence="1">DUF753 domain-containing protein</fullName>
    </recommendedName>
</protein>
<accession>A0A8W7P8R8</accession>
<feature type="domain" description="DUF753" evidence="1">
    <location>
        <begin position="636"/>
        <end position="713"/>
    </location>
</feature>
<evidence type="ECO:0000313" key="2">
    <source>
        <dbReference type="EnsemblMetazoa" id="ACOM027536-PA.1"/>
    </source>
</evidence>
<feature type="domain" description="DUF753" evidence="1">
    <location>
        <begin position="555"/>
        <end position="627"/>
    </location>
</feature>
<dbReference type="InterPro" id="IPR008472">
    <property type="entry name" value="DUF753"/>
</dbReference>
<dbReference type="VEuPathDB" id="VectorBase:ACON2_029323"/>
<feature type="domain" description="DUF753" evidence="1">
    <location>
        <begin position="28"/>
        <end position="98"/>
    </location>
</feature>
<reference evidence="2" key="1">
    <citation type="submission" date="2022-08" db="UniProtKB">
        <authorList>
            <consortium name="EnsemblMetazoa"/>
        </authorList>
    </citation>
    <scope>IDENTIFICATION</scope>
</reference>
<dbReference type="PANTHER" id="PTHR21721">
    <property type="entry name" value="GH09876P-RELATED"/>
    <property type="match status" value="1"/>
</dbReference>
<dbReference type="PANTHER" id="PTHR21721:SF27">
    <property type="entry name" value="GH09876P"/>
    <property type="match status" value="1"/>
</dbReference>
<evidence type="ECO:0000259" key="1">
    <source>
        <dbReference type="Pfam" id="PF05444"/>
    </source>
</evidence>
<organism evidence="2">
    <name type="scientific">Anopheles coluzzii</name>
    <name type="common">African malaria mosquito</name>
    <dbReference type="NCBI Taxonomy" id="1518534"/>
    <lineage>
        <taxon>Eukaryota</taxon>
        <taxon>Metazoa</taxon>
        <taxon>Ecdysozoa</taxon>
        <taxon>Arthropoda</taxon>
        <taxon>Hexapoda</taxon>
        <taxon>Insecta</taxon>
        <taxon>Pterygota</taxon>
        <taxon>Neoptera</taxon>
        <taxon>Endopterygota</taxon>
        <taxon>Diptera</taxon>
        <taxon>Nematocera</taxon>
        <taxon>Culicoidea</taxon>
        <taxon>Culicidae</taxon>
        <taxon>Anophelinae</taxon>
        <taxon>Anopheles</taxon>
    </lineage>
</organism>
<proteinExistence type="predicted"/>
<sequence>MQRICENETDPSCIICAEAVCHQLQWPQCYRCKSTDHEDNCNQTPGPALLGFCPTYHEHIFCYAAIEDGILIRDCTDAQENICDDQNRCVVCQDEGCNDISRDVLDTVHTCWQCRSDVQDCDHPQQSPFECRERNDQCFTMVDREFNLHRGCVSDLDLNDCLDGDRCMICADKNCNDAPWAKCYQCSNATSDECSGKQVNSEGVKYCQQYEENGGCYAKLEQMIFTRGCTSELEELPCDDPQACVRCIGDGCNHDSLKGYFNPAVCLQCHSDMHTGCTDGTAPAVACANPDDRCFFRRASSKAIHRGCLSELAATDQWQCQSETSIACHTCEETGCNSAEWRRCYKCRNLADGSCSAKQTEQNSTFLEFCMKQDDSCFEDNKEGDNDRFFCQTCDSSNYKECVWTPSTSLTKDCEVGDHACATVILPNGHTYRGCSRDEQCVAAGQKCVLCDRFSGCNVDRYPSDRLRCNICQSSQSNSCKLLPYPRQFEKPCIRFVTDDRCVSVFDGFNVSYRDCLSAVREEDLQKCTESGTSVECVGCDRWNCNTATVRQDDRCLQCTSNMTHCSSGARTATVCGKPSEGSCYSRVDEDGYLIRGCLSDILESALKMSCEKGDGDCVACAGPKCNAQFLPKNTLSCVQCDSREQLNCAQEQRDDRSAQYCRRHVQDDRCYVRTNTDGSLQRGCLSDLTNQTLCDASKASEDCETCSGSDCNRYVHPTNRLSCYQCSSGNSLNCDAEQQQEGFLKCRYHTEKNGCYARVYQGQGERSTQGTMCEEIRTIFFSVVRGCISDLGNDTTPCKGWNSSECHTCYKDGCNNRSKFALRNSGESLKTKRSIFLGFVALHLLIVFG</sequence>
<dbReference type="Proteomes" id="UP000075882">
    <property type="component" value="Unassembled WGS sequence"/>
</dbReference>